<dbReference type="GO" id="GO:0004402">
    <property type="term" value="F:histone acetyltransferase activity"/>
    <property type="evidence" value="ECO:0007669"/>
    <property type="project" value="InterPro"/>
</dbReference>
<organism evidence="14 15">
    <name type="scientific">Ignelater luminosus</name>
    <name type="common">Cucubano</name>
    <name type="synonym">Pyrophorus luminosus</name>
    <dbReference type="NCBI Taxonomy" id="2038154"/>
    <lineage>
        <taxon>Eukaryota</taxon>
        <taxon>Metazoa</taxon>
        <taxon>Ecdysozoa</taxon>
        <taxon>Arthropoda</taxon>
        <taxon>Hexapoda</taxon>
        <taxon>Insecta</taxon>
        <taxon>Pterygota</taxon>
        <taxon>Neoptera</taxon>
        <taxon>Endopterygota</taxon>
        <taxon>Coleoptera</taxon>
        <taxon>Polyphaga</taxon>
        <taxon>Elateriformia</taxon>
        <taxon>Elateroidea</taxon>
        <taxon>Elateridae</taxon>
        <taxon>Agrypninae</taxon>
        <taxon>Pyrophorini</taxon>
        <taxon>Ignelater</taxon>
    </lineage>
</organism>
<reference evidence="14" key="1">
    <citation type="submission" date="2019-08" db="EMBL/GenBank/DDBJ databases">
        <title>The genome of the North American firefly Photinus pyralis.</title>
        <authorList>
            <consortium name="Photinus pyralis genome working group"/>
            <person name="Fallon T.R."/>
            <person name="Sander Lower S.E."/>
            <person name="Weng J.-K."/>
        </authorList>
    </citation>
    <scope>NUCLEOTIDE SEQUENCE</scope>
    <source>
        <strain evidence="14">TRF0915ILg1</strain>
        <tissue evidence="14">Whole body</tissue>
    </source>
</reference>
<keyword evidence="15" id="KW-1185">Reference proteome</keyword>
<keyword evidence="9" id="KW-0012">Acyltransferase</keyword>
<dbReference type="CDD" id="cd04301">
    <property type="entry name" value="NAT_SF"/>
    <property type="match status" value="1"/>
</dbReference>
<dbReference type="Gene3D" id="1.10.10.390">
    <property type="match status" value="1"/>
</dbReference>
<comment type="similarity">
    <text evidence="2">Belongs to the HAT1 family.</text>
</comment>
<evidence type="ECO:0000256" key="5">
    <source>
        <dbReference type="ARBA" id="ARBA00022679"/>
    </source>
</evidence>
<dbReference type="InterPro" id="IPR017380">
    <property type="entry name" value="Hist_AcTrfase_B-typ_cat-su"/>
</dbReference>
<protein>
    <recommendedName>
        <fullName evidence="4">Histone acetyltransferase type B catalytic subunit</fullName>
        <ecNumber evidence="3">2.3.1.48</ecNumber>
    </recommendedName>
</protein>
<dbReference type="Pfam" id="PF10394">
    <property type="entry name" value="Hat1_N"/>
    <property type="match status" value="1"/>
</dbReference>
<feature type="domain" description="N-acetyltransferase" evidence="11">
    <location>
        <begin position="218"/>
        <end position="268"/>
    </location>
</feature>
<keyword evidence="5" id="KW-0808">Transferase</keyword>
<keyword evidence="7" id="KW-0234">DNA repair</keyword>
<dbReference type="OrthoDB" id="10253098at2759"/>
<evidence type="ECO:0000256" key="10">
    <source>
        <dbReference type="ARBA" id="ARBA00048017"/>
    </source>
</evidence>
<dbReference type="GO" id="GO:0000781">
    <property type="term" value="C:chromosome, telomeric region"/>
    <property type="evidence" value="ECO:0007669"/>
    <property type="project" value="GOC"/>
</dbReference>
<evidence type="ECO:0000256" key="7">
    <source>
        <dbReference type="ARBA" id="ARBA00023204"/>
    </source>
</evidence>
<comment type="caution">
    <text evidence="14">The sequence shown here is derived from an EMBL/GenBank/DDBJ whole genome shotgun (WGS) entry which is preliminary data.</text>
</comment>
<comment type="catalytic activity">
    <reaction evidence="10">
        <text>L-lysyl-[protein] + acetyl-CoA = N(6)-acetyl-L-lysyl-[protein] + CoA + H(+)</text>
        <dbReference type="Rhea" id="RHEA:45948"/>
        <dbReference type="Rhea" id="RHEA-COMP:9752"/>
        <dbReference type="Rhea" id="RHEA-COMP:10731"/>
        <dbReference type="ChEBI" id="CHEBI:15378"/>
        <dbReference type="ChEBI" id="CHEBI:29969"/>
        <dbReference type="ChEBI" id="CHEBI:57287"/>
        <dbReference type="ChEBI" id="CHEBI:57288"/>
        <dbReference type="ChEBI" id="CHEBI:61930"/>
        <dbReference type="EC" id="2.3.1.48"/>
    </reaction>
</comment>
<dbReference type="Gene3D" id="3.40.630.30">
    <property type="match status" value="1"/>
</dbReference>
<evidence type="ECO:0000259" key="13">
    <source>
        <dbReference type="Pfam" id="PF21183"/>
    </source>
</evidence>
<keyword evidence="6" id="KW-0227">DNA damage</keyword>
<dbReference type="AlphaFoldDB" id="A0A8K0G4K6"/>
<dbReference type="Proteomes" id="UP000801492">
    <property type="component" value="Unassembled WGS sequence"/>
</dbReference>
<dbReference type="InterPro" id="IPR016181">
    <property type="entry name" value="Acyl_CoA_acyltransferase"/>
</dbReference>
<dbReference type="Gene3D" id="3.90.360.10">
    <property type="entry name" value="Histone acetyl transferase 1 (HAT1), N-terminal domain"/>
    <property type="match status" value="1"/>
</dbReference>
<comment type="subcellular location">
    <subcellularLocation>
        <location evidence="1">Nucleus</location>
    </subcellularLocation>
</comment>
<feature type="domain" description="Histone acetyl transferase HAT1 N-terminal" evidence="12">
    <location>
        <begin position="29"/>
        <end position="192"/>
    </location>
</feature>
<sequence>MEVNINSVKPQLNGHIDIGRDDDSLENLYTCNAMEATNLKIVFTSDDLNKNCTKRLFKPELVHQIFGINEIIFGYRNIVVNIYVTANSAQYFIEVKYKAMIDSSKGLSPDNILERLALWLPAKYYTDRKQFIRVIERENHSQMFGSVVDTFETYNKSENATYKYIITNCSASEKGFAEFHLRFECMIVWFIDAASQIDVDDPNWIFLYVFEERTLPNGKTGYYPVGYCTIYKFFHFPDKIRTRISQLFVIPPCQRTGVGTKLLSATYKVITELPNVIDITVEDPCEAFKKMRDTLDCQLLMQIESFKYPAISKGFTQDMFTEANYHYKLNKQQCRRIYEILRMVYITQYPNSDEAQKFYNEIKQRVEAPYQREQRNWKKKGIISSLSPNKDCFIYQTCIAKKDECSKDVMSYIHDIKSFALNLHSKLY</sequence>
<dbReference type="InterPro" id="IPR000182">
    <property type="entry name" value="GNAT_dom"/>
</dbReference>
<dbReference type="GO" id="GO:0005634">
    <property type="term" value="C:nucleus"/>
    <property type="evidence" value="ECO:0007669"/>
    <property type="project" value="UniProtKB-SubCell"/>
</dbReference>
<evidence type="ECO:0000256" key="6">
    <source>
        <dbReference type="ARBA" id="ARBA00022763"/>
    </source>
</evidence>
<dbReference type="InterPro" id="IPR013523">
    <property type="entry name" value="Hist_AcTrfase_HAT1_C"/>
</dbReference>
<proteinExistence type="inferred from homology"/>
<dbReference type="Pfam" id="PF21183">
    <property type="entry name" value="HAT1_C"/>
    <property type="match status" value="1"/>
</dbReference>
<dbReference type="GO" id="GO:0042393">
    <property type="term" value="F:histone binding"/>
    <property type="evidence" value="ECO:0007669"/>
    <property type="project" value="InterPro"/>
</dbReference>
<evidence type="ECO:0000313" key="15">
    <source>
        <dbReference type="Proteomes" id="UP000801492"/>
    </source>
</evidence>
<dbReference type="GO" id="GO:0031509">
    <property type="term" value="P:subtelomeric heterochromatin formation"/>
    <property type="evidence" value="ECO:0007669"/>
    <property type="project" value="InterPro"/>
</dbReference>
<evidence type="ECO:0000256" key="4">
    <source>
        <dbReference type="ARBA" id="ARBA00021268"/>
    </source>
</evidence>
<keyword evidence="8" id="KW-0539">Nucleus</keyword>
<dbReference type="InterPro" id="IPR019467">
    <property type="entry name" value="Hat1_N"/>
</dbReference>
<evidence type="ECO:0000313" key="14">
    <source>
        <dbReference type="EMBL" id="KAF2885736.1"/>
    </source>
</evidence>
<dbReference type="GO" id="GO:0006281">
    <property type="term" value="P:DNA repair"/>
    <property type="evidence" value="ECO:0007669"/>
    <property type="project" value="UniProtKB-KW"/>
</dbReference>
<dbReference type="EC" id="2.3.1.48" evidence="3"/>
<evidence type="ECO:0000259" key="12">
    <source>
        <dbReference type="Pfam" id="PF10394"/>
    </source>
</evidence>
<dbReference type="PANTHER" id="PTHR12046">
    <property type="entry name" value="HISTONE ACETYLTRANSFERASE TYPE B CATALYTIC SUBUNIT"/>
    <property type="match status" value="1"/>
</dbReference>
<evidence type="ECO:0000259" key="11">
    <source>
        <dbReference type="Pfam" id="PF00583"/>
    </source>
</evidence>
<evidence type="ECO:0000256" key="2">
    <source>
        <dbReference type="ARBA" id="ARBA00010543"/>
    </source>
</evidence>
<accession>A0A8K0G4K6</accession>
<evidence type="ECO:0000256" key="9">
    <source>
        <dbReference type="ARBA" id="ARBA00023315"/>
    </source>
</evidence>
<evidence type="ECO:0000256" key="1">
    <source>
        <dbReference type="ARBA" id="ARBA00004123"/>
    </source>
</evidence>
<evidence type="ECO:0000256" key="3">
    <source>
        <dbReference type="ARBA" id="ARBA00013184"/>
    </source>
</evidence>
<dbReference type="SUPFAM" id="SSF55729">
    <property type="entry name" value="Acyl-CoA N-acyltransferases (Nat)"/>
    <property type="match status" value="1"/>
</dbReference>
<evidence type="ECO:0000256" key="8">
    <source>
        <dbReference type="ARBA" id="ARBA00023242"/>
    </source>
</evidence>
<dbReference type="EMBL" id="VTPC01089728">
    <property type="protein sequence ID" value="KAF2885736.1"/>
    <property type="molecule type" value="Genomic_DNA"/>
</dbReference>
<feature type="domain" description="Histone acetyltransferase type B catalytic subunit C-terminal" evidence="13">
    <location>
        <begin position="292"/>
        <end position="343"/>
    </location>
</feature>
<gene>
    <name evidence="14" type="ORF">ILUMI_20440</name>
</gene>
<dbReference type="Pfam" id="PF00583">
    <property type="entry name" value="Acetyltransf_1"/>
    <property type="match status" value="1"/>
</dbReference>
<dbReference type="InterPro" id="IPR048776">
    <property type="entry name" value="HAT1_C"/>
</dbReference>
<dbReference type="InterPro" id="IPR037113">
    <property type="entry name" value="Hat1_N_sf"/>
</dbReference>
<name>A0A8K0G4K6_IGNLU</name>